<dbReference type="EMBL" id="CBTN010000011">
    <property type="protein sequence ID" value="CDH51946.1"/>
    <property type="molecule type" value="Genomic_DNA"/>
</dbReference>
<feature type="compositionally biased region" description="Basic and acidic residues" evidence="1">
    <location>
        <begin position="29"/>
        <end position="45"/>
    </location>
</feature>
<organism evidence="2 3">
    <name type="scientific">Lichtheimia corymbifera JMRC:FSU:9682</name>
    <dbReference type="NCBI Taxonomy" id="1263082"/>
    <lineage>
        <taxon>Eukaryota</taxon>
        <taxon>Fungi</taxon>
        <taxon>Fungi incertae sedis</taxon>
        <taxon>Mucoromycota</taxon>
        <taxon>Mucoromycotina</taxon>
        <taxon>Mucoromycetes</taxon>
        <taxon>Mucorales</taxon>
        <taxon>Lichtheimiaceae</taxon>
        <taxon>Lichtheimia</taxon>
    </lineage>
</organism>
<comment type="caution">
    <text evidence="2">The sequence shown here is derived from an EMBL/GenBank/DDBJ whole genome shotgun (WGS) entry which is preliminary data.</text>
</comment>
<accession>A0A068RSK8</accession>
<feature type="region of interest" description="Disordered" evidence="1">
    <location>
        <begin position="1"/>
        <end position="71"/>
    </location>
</feature>
<name>A0A068RSK8_9FUNG</name>
<evidence type="ECO:0000256" key="1">
    <source>
        <dbReference type="SAM" id="MobiDB-lite"/>
    </source>
</evidence>
<dbReference type="Proteomes" id="UP000027586">
    <property type="component" value="Unassembled WGS sequence"/>
</dbReference>
<proteinExistence type="predicted"/>
<gene>
    <name evidence="2" type="ORF">LCOR_03490.1</name>
</gene>
<evidence type="ECO:0000313" key="3">
    <source>
        <dbReference type="Proteomes" id="UP000027586"/>
    </source>
</evidence>
<dbReference type="VEuPathDB" id="FungiDB:LCOR_03490.1"/>
<feature type="compositionally biased region" description="Low complexity" evidence="1">
    <location>
        <begin position="48"/>
        <end position="59"/>
    </location>
</feature>
<keyword evidence="3" id="KW-1185">Reference proteome</keyword>
<reference evidence="2" key="1">
    <citation type="submission" date="2013-08" db="EMBL/GenBank/DDBJ databases">
        <title>Gene expansion shapes genome architecture in the human pathogen Lichtheimia corymbifera: an evolutionary genomics analysis in the ancient terrestrial Mucorales (Mucoromycotina).</title>
        <authorList>
            <person name="Schwartze V.U."/>
            <person name="Winter S."/>
            <person name="Shelest E."/>
            <person name="Marcet-Houben M."/>
            <person name="Horn F."/>
            <person name="Wehner S."/>
            <person name="Hoffmann K."/>
            <person name="Riege K."/>
            <person name="Sammeth M."/>
            <person name="Nowrousian M."/>
            <person name="Valiante V."/>
            <person name="Linde J."/>
            <person name="Jacobsen I.D."/>
            <person name="Marz M."/>
            <person name="Brakhage A.A."/>
            <person name="Gabaldon T."/>
            <person name="Bocker S."/>
            <person name="Voigt K."/>
        </authorList>
    </citation>
    <scope>NUCLEOTIDE SEQUENCE [LARGE SCALE GENOMIC DNA]</scope>
    <source>
        <strain evidence="2">FSU 9682</strain>
    </source>
</reference>
<sequence length="151" mass="17198">MDMFHLQDVPEIEDHESSSTLSSSTIHVLTDDERERDTHRMHELDNLSANESASISESEPSTEHDEYDTEDPIINDTFKDVHGIWIDMIDQRVSQTRHPCVLCNGVWLCPGCLAIIHSQQDVITHAINTHGLELPFFPVDQIKNQQGPWAI</sequence>
<dbReference type="AlphaFoldDB" id="A0A068RSK8"/>
<evidence type="ECO:0000313" key="2">
    <source>
        <dbReference type="EMBL" id="CDH51946.1"/>
    </source>
</evidence>
<protein>
    <submittedName>
        <fullName evidence="2">Uncharacterized protein</fullName>
    </submittedName>
</protein>